<evidence type="ECO:0000256" key="5">
    <source>
        <dbReference type="ARBA" id="ARBA00023136"/>
    </source>
</evidence>
<dbReference type="InterPro" id="IPR020846">
    <property type="entry name" value="MFS_dom"/>
</dbReference>
<evidence type="ECO:0000256" key="6">
    <source>
        <dbReference type="SAM" id="Phobius"/>
    </source>
</evidence>
<dbReference type="KEGG" id="npy:NPRO_15560"/>
<dbReference type="SUPFAM" id="SSF103473">
    <property type="entry name" value="MFS general substrate transporter"/>
    <property type="match status" value="1"/>
</dbReference>
<dbReference type="InterPro" id="IPR050930">
    <property type="entry name" value="MFS_Vesicular_Transporter"/>
</dbReference>
<evidence type="ECO:0000256" key="3">
    <source>
        <dbReference type="ARBA" id="ARBA00022692"/>
    </source>
</evidence>
<evidence type="ECO:0000259" key="7">
    <source>
        <dbReference type="PROSITE" id="PS50850"/>
    </source>
</evidence>
<dbReference type="Gene3D" id="1.20.1250.20">
    <property type="entry name" value="MFS general substrate transporter like domains"/>
    <property type="match status" value="1"/>
</dbReference>
<gene>
    <name evidence="8" type="ORF">NPRO_15560</name>
</gene>
<feature type="transmembrane region" description="Helical" evidence="6">
    <location>
        <begin position="107"/>
        <end position="128"/>
    </location>
</feature>
<dbReference type="CDD" id="cd17325">
    <property type="entry name" value="MFS_MdtG_SLC18_like"/>
    <property type="match status" value="1"/>
</dbReference>
<organism evidence="8 9">
    <name type="scientific">Candidatus Nitrosymbiomonas proteolyticus</name>
    <dbReference type="NCBI Taxonomy" id="2608984"/>
    <lineage>
        <taxon>Bacteria</taxon>
        <taxon>Bacillati</taxon>
        <taxon>Armatimonadota</taxon>
        <taxon>Armatimonadota incertae sedis</taxon>
        <taxon>Candidatus Nitrosymbiomonas</taxon>
    </lineage>
</organism>
<feature type="transmembrane region" description="Helical" evidence="6">
    <location>
        <begin position="173"/>
        <end position="199"/>
    </location>
</feature>
<feature type="transmembrane region" description="Helical" evidence="6">
    <location>
        <begin position="344"/>
        <end position="367"/>
    </location>
</feature>
<dbReference type="PANTHER" id="PTHR23506">
    <property type="entry name" value="GH10249P"/>
    <property type="match status" value="1"/>
</dbReference>
<feature type="transmembrane region" description="Helical" evidence="6">
    <location>
        <begin position="373"/>
        <end position="391"/>
    </location>
</feature>
<feature type="transmembrane region" description="Helical" evidence="6">
    <location>
        <begin position="149"/>
        <end position="167"/>
    </location>
</feature>
<dbReference type="GO" id="GO:0005886">
    <property type="term" value="C:plasma membrane"/>
    <property type="evidence" value="ECO:0007669"/>
    <property type="project" value="UniProtKB-SubCell"/>
</dbReference>
<dbReference type="AlphaFoldDB" id="A0A809S9Z8"/>
<protein>
    <submittedName>
        <fullName evidence="8">MFS efflux pump</fullName>
    </submittedName>
</protein>
<dbReference type="InterPro" id="IPR011701">
    <property type="entry name" value="MFS"/>
</dbReference>
<dbReference type="EMBL" id="AP021858">
    <property type="protein sequence ID" value="BBO23961.1"/>
    <property type="molecule type" value="Genomic_DNA"/>
</dbReference>
<dbReference type="InterPro" id="IPR036259">
    <property type="entry name" value="MFS_trans_sf"/>
</dbReference>
<comment type="subcellular location">
    <subcellularLocation>
        <location evidence="1">Cell membrane</location>
        <topology evidence="1">Multi-pass membrane protein</topology>
    </subcellularLocation>
</comment>
<evidence type="ECO:0000256" key="2">
    <source>
        <dbReference type="ARBA" id="ARBA00022448"/>
    </source>
</evidence>
<keyword evidence="2" id="KW-0813">Transport</keyword>
<evidence type="ECO:0000313" key="9">
    <source>
        <dbReference type="Proteomes" id="UP000662873"/>
    </source>
</evidence>
<dbReference type="InterPro" id="IPR001958">
    <property type="entry name" value="Tet-R_TetA/multi-R_MdtG-like"/>
</dbReference>
<feature type="transmembrane region" description="Helical" evidence="6">
    <location>
        <begin position="51"/>
        <end position="71"/>
    </location>
</feature>
<feature type="transmembrane region" description="Helical" evidence="6">
    <location>
        <begin position="256"/>
        <end position="278"/>
    </location>
</feature>
<dbReference type="PANTHER" id="PTHR23506:SF23">
    <property type="entry name" value="GH10249P"/>
    <property type="match status" value="1"/>
</dbReference>
<name>A0A809S9Z8_9BACT</name>
<keyword evidence="5 6" id="KW-0472">Membrane</keyword>
<feature type="transmembrane region" description="Helical" evidence="6">
    <location>
        <begin position="83"/>
        <end position="101"/>
    </location>
</feature>
<feature type="transmembrane region" description="Helical" evidence="6">
    <location>
        <begin position="220"/>
        <end position="244"/>
    </location>
</feature>
<proteinExistence type="predicted"/>
<evidence type="ECO:0000313" key="8">
    <source>
        <dbReference type="EMBL" id="BBO23961.1"/>
    </source>
</evidence>
<dbReference type="PROSITE" id="PS50850">
    <property type="entry name" value="MFS"/>
    <property type="match status" value="1"/>
</dbReference>
<dbReference type="Proteomes" id="UP000662873">
    <property type="component" value="Chromosome"/>
</dbReference>
<dbReference type="GO" id="GO:0022857">
    <property type="term" value="F:transmembrane transporter activity"/>
    <property type="evidence" value="ECO:0007669"/>
    <property type="project" value="InterPro"/>
</dbReference>
<dbReference type="Pfam" id="PF07690">
    <property type="entry name" value="MFS_1"/>
    <property type="match status" value="2"/>
</dbReference>
<feature type="transmembrane region" description="Helical" evidence="6">
    <location>
        <begin position="310"/>
        <end position="332"/>
    </location>
</feature>
<reference evidence="8" key="1">
    <citation type="journal article" name="DNA Res.">
        <title>The physiological potential of anammox bacteria as revealed by their core genome structure.</title>
        <authorList>
            <person name="Okubo T."/>
            <person name="Toyoda A."/>
            <person name="Fukuhara K."/>
            <person name="Uchiyama I."/>
            <person name="Harigaya Y."/>
            <person name="Kuroiwa M."/>
            <person name="Suzuki T."/>
            <person name="Murakami Y."/>
            <person name="Suwa Y."/>
            <person name="Takami H."/>
        </authorList>
    </citation>
    <scope>NUCLEOTIDE SEQUENCE</scope>
    <source>
        <strain evidence="8">317325-2</strain>
    </source>
</reference>
<keyword evidence="3 6" id="KW-0812">Transmembrane</keyword>
<feature type="domain" description="Major facilitator superfamily (MFS) profile" evidence="7">
    <location>
        <begin position="1"/>
        <end position="397"/>
    </location>
</feature>
<accession>A0A809S9Z8</accession>
<evidence type="ECO:0000256" key="4">
    <source>
        <dbReference type="ARBA" id="ARBA00022989"/>
    </source>
</evidence>
<keyword evidence="4 6" id="KW-1133">Transmembrane helix</keyword>
<evidence type="ECO:0000256" key="1">
    <source>
        <dbReference type="ARBA" id="ARBA00004651"/>
    </source>
</evidence>
<sequence>MRLAARGLRKLRRMSRSEWPLLAAVFLEMTGFGMAFPDIQLRAEVFGAPGQIIGAVLASYFVVQLLVSPAWGRLSDRVGRKPVLLVCTALSAGSMVIYALAHTVETILLSRVVAGLAAANVVAAQAYIADVNRGVQIERSMGRMSAAMLAGLVAGPAIGGFLATVGGNQLMGFAAAGCSLASLIWILFGVRSVPVVASATSEAPRLRRRSWALLQDTPGLMRFVAIAVAGWFVLACLEGTYGRLIKHNLGMGQFEFGLIFSYESLLGAAVGWTLGWLATRLGSSWMLKGGYLLQAIGLLAMPFAPGFGVLLLASTFYAFGIGVTNPTINSVCSKMTSNERQGELFGVLQAARSVGFVAGPILGGALFDVLPGLPYYVAAGVAAIAALMVVAPQEETAPESAPG</sequence>
<dbReference type="PRINTS" id="PR01035">
    <property type="entry name" value="TCRTETA"/>
</dbReference>